<dbReference type="PANTHER" id="PTHR43765:SF2">
    <property type="entry name" value="2-DEHYDROPANTOATE 2-REDUCTASE"/>
    <property type="match status" value="1"/>
</dbReference>
<dbReference type="PANTHER" id="PTHR43765">
    <property type="entry name" value="2-DEHYDROPANTOATE 2-REDUCTASE-RELATED"/>
    <property type="match status" value="1"/>
</dbReference>
<dbReference type="UniPathway" id="UPA00028">
    <property type="reaction ID" value="UER00004"/>
</dbReference>
<keyword evidence="8 11" id="KW-0560">Oxidoreductase</keyword>
<comment type="catalytic activity">
    <reaction evidence="10 11">
        <text>(R)-pantoate + NADP(+) = 2-dehydropantoate + NADPH + H(+)</text>
        <dbReference type="Rhea" id="RHEA:16233"/>
        <dbReference type="ChEBI" id="CHEBI:11561"/>
        <dbReference type="ChEBI" id="CHEBI:15378"/>
        <dbReference type="ChEBI" id="CHEBI:15980"/>
        <dbReference type="ChEBI" id="CHEBI:57783"/>
        <dbReference type="ChEBI" id="CHEBI:58349"/>
        <dbReference type="EC" id="1.1.1.169"/>
    </reaction>
</comment>
<keyword evidence="7 11" id="KW-0521">NADP</keyword>
<keyword evidence="6 11" id="KW-0566">Pantothenate biosynthesis</keyword>
<comment type="function">
    <text evidence="1 11">Catalyzes the NADPH-dependent reduction of ketopantoate into pantoic acid.</text>
</comment>
<dbReference type="InterPro" id="IPR013332">
    <property type="entry name" value="KPR_N"/>
</dbReference>
<evidence type="ECO:0000259" key="12">
    <source>
        <dbReference type="Pfam" id="PF02558"/>
    </source>
</evidence>
<evidence type="ECO:0000256" key="8">
    <source>
        <dbReference type="ARBA" id="ARBA00023002"/>
    </source>
</evidence>
<evidence type="ECO:0000256" key="6">
    <source>
        <dbReference type="ARBA" id="ARBA00022655"/>
    </source>
</evidence>
<comment type="similarity">
    <text evidence="3 11">Belongs to the ketopantoate reductase family.</text>
</comment>
<proteinExistence type="inferred from homology"/>
<dbReference type="Gene3D" id="1.10.1040.10">
    <property type="entry name" value="N-(1-d-carboxylethyl)-l-norvaline Dehydrogenase, domain 2"/>
    <property type="match status" value="1"/>
</dbReference>
<dbReference type="EC" id="1.1.1.169" evidence="4 11"/>
<protein>
    <recommendedName>
        <fullName evidence="5 11">2-dehydropantoate 2-reductase</fullName>
        <ecNumber evidence="4 11">1.1.1.169</ecNumber>
    </recommendedName>
    <alternativeName>
        <fullName evidence="9 11">Ketopantoate reductase</fullName>
    </alternativeName>
</protein>
<comment type="caution">
    <text evidence="14">The sequence shown here is derived from an EMBL/GenBank/DDBJ whole genome shotgun (WGS) entry which is preliminary data.</text>
</comment>
<dbReference type="InterPro" id="IPR013752">
    <property type="entry name" value="KPA_reductase"/>
</dbReference>
<dbReference type="SUPFAM" id="SSF51735">
    <property type="entry name" value="NAD(P)-binding Rossmann-fold domains"/>
    <property type="match status" value="1"/>
</dbReference>
<evidence type="ECO:0000256" key="1">
    <source>
        <dbReference type="ARBA" id="ARBA00002919"/>
    </source>
</evidence>
<dbReference type="GO" id="GO:0050661">
    <property type="term" value="F:NADP binding"/>
    <property type="evidence" value="ECO:0007669"/>
    <property type="project" value="TreeGrafter"/>
</dbReference>
<evidence type="ECO:0000313" key="14">
    <source>
        <dbReference type="EMBL" id="GBG94386.1"/>
    </source>
</evidence>
<dbReference type="NCBIfam" id="TIGR00745">
    <property type="entry name" value="apbA_panE"/>
    <property type="match status" value="1"/>
</dbReference>
<dbReference type="SUPFAM" id="SSF48179">
    <property type="entry name" value="6-phosphogluconate dehydrogenase C-terminal domain-like"/>
    <property type="match status" value="1"/>
</dbReference>
<dbReference type="GO" id="GO:0015940">
    <property type="term" value="P:pantothenate biosynthetic process"/>
    <property type="evidence" value="ECO:0007669"/>
    <property type="project" value="UniProtKB-UniPathway"/>
</dbReference>
<dbReference type="Pfam" id="PF02558">
    <property type="entry name" value="ApbA"/>
    <property type="match status" value="1"/>
</dbReference>
<evidence type="ECO:0000256" key="11">
    <source>
        <dbReference type="RuleBase" id="RU362068"/>
    </source>
</evidence>
<dbReference type="Pfam" id="PF08546">
    <property type="entry name" value="ApbA_C"/>
    <property type="match status" value="1"/>
</dbReference>
<comment type="pathway">
    <text evidence="2 11">Cofactor biosynthesis; (R)-pantothenate biosynthesis; (R)-pantoate from 3-methyl-2-oxobutanoate: step 2/2.</text>
</comment>
<evidence type="ECO:0000256" key="7">
    <source>
        <dbReference type="ARBA" id="ARBA00022857"/>
    </source>
</evidence>
<dbReference type="GO" id="GO:0008677">
    <property type="term" value="F:2-dehydropantoate 2-reductase activity"/>
    <property type="evidence" value="ECO:0007669"/>
    <property type="project" value="UniProtKB-EC"/>
</dbReference>
<feature type="domain" description="Ketopantoate reductase N-terminal" evidence="12">
    <location>
        <begin position="3"/>
        <end position="144"/>
    </location>
</feature>
<dbReference type="AlphaFoldDB" id="A0A401IS93"/>
<dbReference type="InterPro" id="IPR008927">
    <property type="entry name" value="6-PGluconate_DH-like_C_sf"/>
</dbReference>
<evidence type="ECO:0000259" key="13">
    <source>
        <dbReference type="Pfam" id="PF08546"/>
    </source>
</evidence>
<keyword evidence="15" id="KW-1185">Reference proteome</keyword>
<evidence type="ECO:0000256" key="10">
    <source>
        <dbReference type="ARBA" id="ARBA00048793"/>
    </source>
</evidence>
<dbReference type="InterPro" id="IPR036291">
    <property type="entry name" value="NAD(P)-bd_dom_sf"/>
</dbReference>
<dbReference type="InterPro" id="IPR003710">
    <property type="entry name" value="ApbA"/>
</dbReference>
<evidence type="ECO:0000256" key="5">
    <source>
        <dbReference type="ARBA" id="ARBA00019465"/>
    </source>
</evidence>
<dbReference type="InterPro" id="IPR013328">
    <property type="entry name" value="6PGD_dom2"/>
</dbReference>
<dbReference type="GO" id="GO:0005737">
    <property type="term" value="C:cytoplasm"/>
    <property type="evidence" value="ECO:0007669"/>
    <property type="project" value="TreeGrafter"/>
</dbReference>
<organism evidence="14 15">
    <name type="scientific">Ligilactobacillus salitolerans</name>
    <dbReference type="NCBI Taxonomy" id="1808352"/>
    <lineage>
        <taxon>Bacteria</taxon>
        <taxon>Bacillati</taxon>
        <taxon>Bacillota</taxon>
        <taxon>Bacilli</taxon>
        <taxon>Lactobacillales</taxon>
        <taxon>Lactobacillaceae</taxon>
        <taxon>Ligilactobacillus</taxon>
    </lineage>
</organism>
<evidence type="ECO:0000256" key="2">
    <source>
        <dbReference type="ARBA" id="ARBA00004994"/>
    </source>
</evidence>
<evidence type="ECO:0000256" key="3">
    <source>
        <dbReference type="ARBA" id="ARBA00007870"/>
    </source>
</evidence>
<dbReference type="Proteomes" id="UP000286848">
    <property type="component" value="Unassembled WGS sequence"/>
</dbReference>
<dbReference type="OrthoDB" id="9800163at2"/>
<reference evidence="14 15" key="1">
    <citation type="journal article" date="2019" name="Int. J. Syst. Evol. Microbiol.">
        <title>Lactobacillus salitolerans sp. nov., a novel lactic acid bacterium isolated from spent mushroom substrates.</title>
        <authorList>
            <person name="Tohno M."/>
            <person name="Tanizawa Y."/>
            <person name="Kojima Y."/>
            <person name="Sakamoto M."/>
            <person name="Nakamura Y."/>
            <person name="Ohkuma M."/>
            <person name="Kobayashi H."/>
        </authorList>
    </citation>
    <scope>NUCLEOTIDE SEQUENCE [LARGE SCALE GENOMIC DNA]</scope>
    <source>
        <strain evidence="14 15">YK43</strain>
    </source>
</reference>
<dbReference type="RefSeq" id="WP_124975732.1">
    <property type="nucleotide sequence ID" value="NZ_BFFP01000010.1"/>
</dbReference>
<feature type="domain" description="Ketopantoate reductase C-terminal" evidence="13">
    <location>
        <begin position="182"/>
        <end position="307"/>
    </location>
</feature>
<name>A0A401IS93_9LACO</name>
<gene>
    <name evidence="14" type="primary">apbA</name>
    <name evidence="14" type="ORF">LFYK43_08450</name>
</gene>
<accession>A0A401IS93</accession>
<sequence length="347" mass="38792">MKYAVLGAGAMGLRFGVLLQEAGLDVDFVDSWDQQVETIRAQKGVYVSRDGQNKHLVPANIYYPEEYSGDADVLVFFTKQYMLADLLDRCAPFFNDTQYALTCMNGMGHVEKLNQYFPPERVIGGTAMIGTVLNKAGDVDFIGQKGAGSVNFANQTEKSDETTQQVVQDFKAAGMNPTLTSNFTGTLMAKVVFNSVVNTLCTMFKIRMGEFIQAPSVKDLSLQLINEAYDVCERAGITLLCSRHEEWEQVVAVSRTGNPLHFPSMYQDLANGRHTEVDYINGYLYDLGKKYNYEATTHNFLRNLVHLTEFTDKFDVDGFIDQVLEDNKKSEAANVTLDTKEDLAKFA</sequence>
<dbReference type="InterPro" id="IPR050838">
    <property type="entry name" value="Ketopantoate_reductase"/>
</dbReference>
<evidence type="ECO:0000313" key="15">
    <source>
        <dbReference type="Proteomes" id="UP000286848"/>
    </source>
</evidence>
<evidence type="ECO:0000256" key="9">
    <source>
        <dbReference type="ARBA" id="ARBA00032024"/>
    </source>
</evidence>
<evidence type="ECO:0000256" key="4">
    <source>
        <dbReference type="ARBA" id="ARBA00013014"/>
    </source>
</evidence>
<dbReference type="EMBL" id="BFFP01000010">
    <property type="protein sequence ID" value="GBG94386.1"/>
    <property type="molecule type" value="Genomic_DNA"/>
</dbReference>
<dbReference type="Gene3D" id="3.40.50.720">
    <property type="entry name" value="NAD(P)-binding Rossmann-like Domain"/>
    <property type="match status" value="1"/>
</dbReference>